<dbReference type="Gene3D" id="1.25.40.10">
    <property type="entry name" value="Tetratricopeptide repeat domain"/>
    <property type="match status" value="1"/>
</dbReference>
<evidence type="ECO:0008006" key="4">
    <source>
        <dbReference type="Google" id="ProtNLM"/>
    </source>
</evidence>
<evidence type="ECO:0000256" key="1">
    <source>
        <dbReference type="SAM" id="SignalP"/>
    </source>
</evidence>
<evidence type="ECO:0000313" key="2">
    <source>
        <dbReference type="EMBL" id="SLM47153.1"/>
    </source>
</evidence>
<keyword evidence="1" id="KW-0732">Signal</keyword>
<feature type="chain" id="PRO_5012280522" description="Outer membrane lipoprotein BamD-like domain-containing protein" evidence="1">
    <location>
        <begin position="24"/>
        <end position="80"/>
    </location>
</feature>
<sequence>MRRTIDSTGGLAAAMLLFVTLSAAGCTGDKPKELLETAEFEERQMNLPHAKQLYEELVRQYPTSPEANTARARLAKLNRD</sequence>
<dbReference type="STRING" id="1325564.NSJP_0981"/>
<gene>
    <name evidence="2" type="ORF">NSJP_0981</name>
</gene>
<feature type="signal peptide" evidence="1">
    <location>
        <begin position="1"/>
        <end position="23"/>
    </location>
</feature>
<dbReference type="Proteomes" id="UP000192042">
    <property type="component" value="Chromosome I"/>
</dbReference>
<accession>A0A1W1I2V3</accession>
<name>A0A1W1I2V3_9BACT</name>
<keyword evidence="3" id="KW-1185">Reference proteome</keyword>
<organism evidence="2 3">
    <name type="scientific">Nitrospira japonica</name>
    <dbReference type="NCBI Taxonomy" id="1325564"/>
    <lineage>
        <taxon>Bacteria</taxon>
        <taxon>Pseudomonadati</taxon>
        <taxon>Nitrospirota</taxon>
        <taxon>Nitrospiria</taxon>
        <taxon>Nitrospirales</taxon>
        <taxon>Nitrospiraceae</taxon>
        <taxon>Nitrospira</taxon>
    </lineage>
</organism>
<dbReference type="KEGG" id="nja:NSJP_0981"/>
<proteinExistence type="predicted"/>
<evidence type="ECO:0000313" key="3">
    <source>
        <dbReference type="Proteomes" id="UP000192042"/>
    </source>
</evidence>
<dbReference type="EMBL" id="LT828648">
    <property type="protein sequence ID" value="SLM47153.1"/>
    <property type="molecule type" value="Genomic_DNA"/>
</dbReference>
<reference evidence="2 3" key="1">
    <citation type="submission" date="2017-03" db="EMBL/GenBank/DDBJ databases">
        <authorList>
            <person name="Afonso C.L."/>
            <person name="Miller P.J."/>
            <person name="Scott M.A."/>
            <person name="Spackman E."/>
            <person name="Goraichik I."/>
            <person name="Dimitrov K.M."/>
            <person name="Suarez D.L."/>
            <person name="Swayne D.E."/>
        </authorList>
    </citation>
    <scope>NUCLEOTIDE SEQUENCE [LARGE SCALE GENOMIC DNA]</scope>
    <source>
        <strain evidence="2">Genome sequencing of Nitrospira japonica strain NJ11</strain>
    </source>
</reference>
<dbReference type="InterPro" id="IPR011990">
    <property type="entry name" value="TPR-like_helical_dom_sf"/>
</dbReference>
<dbReference type="RefSeq" id="WP_197685477.1">
    <property type="nucleotide sequence ID" value="NZ_LT828648.1"/>
</dbReference>
<dbReference type="Pfam" id="PF13428">
    <property type="entry name" value="TPR_14"/>
    <property type="match status" value="1"/>
</dbReference>
<dbReference type="AlphaFoldDB" id="A0A1W1I2V3"/>
<dbReference type="PROSITE" id="PS51257">
    <property type="entry name" value="PROKAR_LIPOPROTEIN"/>
    <property type="match status" value="1"/>
</dbReference>
<protein>
    <recommendedName>
        <fullName evidence="4">Outer membrane lipoprotein BamD-like domain-containing protein</fullName>
    </recommendedName>
</protein>